<reference evidence="2 3" key="1">
    <citation type="submission" date="2024-05" db="EMBL/GenBank/DDBJ databases">
        <authorList>
            <person name="Park S."/>
        </authorList>
    </citation>
    <scope>NUCLEOTIDE SEQUENCE [LARGE SCALE GENOMIC DNA]</scope>
    <source>
        <strain evidence="2 3">DGU5</strain>
    </source>
</reference>
<dbReference type="PANTHER" id="PTHR37811:SF2">
    <property type="entry name" value="ABM DOMAIN-CONTAINING PROTEIN"/>
    <property type="match status" value="1"/>
</dbReference>
<dbReference type="EMBL" id="JBDLBR010000004">
    <property type="protein sequence ID" value="MEN7537932.1"/>
    <property type="molecule type" value="Genomic_DNA"/>
</dbReference>
<dbReference type="PANTHER" id="PTHR37811">
    <property type="entry name" value="BLL5343 PROTEIN"/>
    <property type="match status" value="1"/>
</dbReference>
<dbReference type="GO" id="GO:0004497">
    <property type="term" value="F:monooxygenase activity"/>
    <property type="evidence" value="ECO:0007669"/>
    <property type="project" value="UniProtKB-KW"/>
</dbReference>
<dbReference type="PROSITE" id="PS51725">
    <property type="entry name" value="ABM"/>
    <property type="match status" value="1"/>
</dbReference>
<comment type="caution">
    <text evidence="2">The sequence shown here is derived from an EMBL/GenBank/DDBJ whole genome shotgun (WGS) entry which is preliminary data.</text>
</comment>
<keyword evidence="2" id="KW-0560">Oxidoreductase</keyword>
<gene>
    <name evidence="2" type="ORF">ABDJ38_12185</name>
</gene>
<keyword evidence="2" id="KW-0503">Monooxygenase</keyword>
<dbReference type="EC" id="1.14.-.-" evidence="2"/>
<sequence>MYLVVFRNRKRADIDQAAYAAEAERMEQLAREQPGFLSFKGYVADDGEVLALSEWESEEAARGWGRVAEHRAAQARGREAYYSSYTLFGCDNPRIHRFATKD</sequence>
<organism evidence="2 3">
    <name type="scientific">Aurantiacibacter flavus</name>
    <dbReference type="NCBI Taxonomy" id="3145232"/>
    <lineage>
        <taxon>Bacteria</taxon>
        <taxon>Pseudomonadati</taxon>
        <taxon>Pseudomonadota</taxon>
        <taxon>Alphaproteobacteria</taxon>
        <taxon>Sphingomonadales</taxon>
        <taxon>Erythrobacteraceae</taxon>
        <taxon>Aurantiacibacter</taxon>
    </lineage>
</organism>
<dbReference type="RefSeq" id="WP_346785391.1">
    <property type="nucleotide sequence ID" value="NZ_JBDLBR010000004.1"/>
</dbReference>
<dbReference type="Pfam" id="PF03992">
    <property type="entry name" value="ABM"/>
    <property type="match status" value="1"/>
</dbReference>
<evidence type="ECO:0000313" key="3">
    <source>
        <dbReference type="Proteomes" id="UP001484535"/>
    </source>
</evidence>
<name>A0ABV0CZ16_9SPHN</name>
<dbReference type="Gene3D" id="3.30.70.100">
    <property type="match status" value="1"/>
</dbReference>
<accession>A0ABV0CZ16</accession>
<dbReference type="SUPFAM" id="SSF54909">
    <property type="entry name" value="Dimeric alpha+beta barrel"/>
    <property type="match status" value="1"/>
</dbReference>
<feature type="domain" description="ABM" evidence="1">
    <location>
        <begin position="2"/>
        <end position="88"/>
    </location>
</feature>
<dbReference type="Proteomes" id="UP001484535">
    <property type="component" value="Unassembled WGS sequence"/>
</dbReference>
<dbReference type="InterPro" id="IPR011008">
    <property type="entry name" value="Dimeric_a/b-barrel"/>
</dbReference>
<evidence type="ECO:0000259" key="1">
    <source>
        <dbReference type="PROSITE" id="PS51725"/>
    </source>
</evidence>
<keyword evidence="3" id="KW-1185">Reference proteome</keyword>
<evidence type="ECO:0000313" key="2">
    <source>
        <dbReference type="EMBL" id="MEN7537932.1"/>
    </source>
</evidence>
<proteinExistence type="predicted"/>
<dbReference type="InterPro" id="IPR007138">
    <property type="entry name" value="ABM_dom"/>
</dbReference>
<dbReference type="InterPro" id="IPR052936">
    <property type="entry name" value="Jasmonate_Hydroxylase-like"/>
</dbReference>
<protein>
    <submittedName>
        <fullName evidence="2">Antibiotic biosynthesis monooxygenase</fullName>
        <ecNumber evidence="2">1.14.-.-</ecNumber>
    </submittedName>
</protein>